<feature type="compositionally biased region" description="Basic and acidic residues" evidence="1">
    <location>
        <begin position="16"/>
        <end position="47"/>
    </location>
</feature>
<feature type="region of interest" description="Disordered" evidence="1">
    <location>
        <begin position="237"/>
        <end position="256"/>
    </location>
</feature>
<protein>
    <submittedName>
        <fullName evidence="2">Uncharacterized protein</fullName>
    </submittedName>
</protein>
<name>A0A8J6AR67_9EUKA</name>
<dbReference type="EMBL" id="JAHDYR010000066">
    <property type="protein sequence ID" value="KAG9390095.1"/>
    <property type="molecule type" value="Genomic_DNA"/>
</dbReference>
<keyword evidence="3" id="KW-1185">Reference proteome</keyword>
<proteinExistence type="predicted"/>
<reference evidence="2" key="1">
    <citation type="submission" date="2021-05" db="EMBL/GenBank/DDBJ databases">
        <title>A free-living protist that lacks canonical eukaryotic 1 DNA replication and segregation systems.</title>
        <authorList>
            <person name="Salas-Leiva D.E."/>
            <person name="Tromer E.C."/>
            <person name="Curtis B.A."/>
            <person name="Jerlstrom-Hultqvist J."/>
            <person name="Kolisko M."/>
            <person name="Yi Z."/>
            <person name="Salas-Leiva J.S."/>
            <person name="Gallot-Lavallee L."/>
            <person name="Kops G.J.P.L."/>
            <person name="Archibald J.M."/>
            <person name="Simpson A.G.B."/>
            <person name="Roger A.J."/>
        </authorList>
    </citation>
    <scope>NUCLEOTIDE SEQUENCE</scope>
    <source>
        <strain evidence="2">BICM</strain>
    </source>
</reference>
<feature type="region of interest" description="Disordered" evidence="1">
    <location>
        <begin position="126"/>
        <end position="148"/>
    </location>
</feature>
<feature type="compositionally biased region" description="Basic and acidic residues" evidence="1">
    <location>
        <begin position="241"/>
        <end position="256"/>
    </location>
</feature>
<dbReference type="AlphaFoldDB" id="A0A8J6AR67"/>
<dbReference type="Proteomes" id="UP000717585">
    <property type="component" value="Unassembled WGS sequence"/>
</dbReference>
<comment type="caution">
    <text evidence="2">The sequence shown here is derived from an EMBL/GenBank/DDBJ whole genome shotgun (WGS) entry which is preliminary data.</text>
</comment>
<evidence type="ECO:0000313" key="2">
    <source>
        <dbReference type="EMBL" id="KAG9390095.1"/>
    </source>
</evidence>
<organism evidence="2 3">
    <name type="scientific">Carpediemonas membranifera</name>
    <dbReference type="NCBI Taxonomy" id="201153"/>
    <lineage>
        <taxon>Eukaryota</taxon>
        <taxon>Metamonada</taxon>
        <taxon>Carpediemonas-like organisms</taxon>
        <taxon>Carpediemonas</taxon>
    </lineage>
</organism>
<dbReference type="OrthoDB" id="60284at2759"/>
<evidence type="ECO:0000313" key="3">
    <source>
        <dbReference type="Proteomes" id="UP000717585"/>
    </source>
</evidence>
<evidence type="ECO:0000256" key="1">
    <source>
        <dbReference type="SAM" id="MobiDB-lite"/>
    </source>
</evidence>
<accession>A0A8J6AR67</accession>
<sequence>MFQDEPELRAQATTRMQDDPERITKESTWGSHDESWADSMKAYEMRRSTTPWQRTRSEVPSYHRQRESITQTIYNPVIQRFKPDGKNYETVRDVERTLERPASELNQRYDERLKHETSYNIVTGESKLKNHPRDPFNKELEEKPYKPYDSRHNFNIATNMDYADTAQVAPHLRPEREPIEHFEPREHPGRAALRRDYDIASNNYIKDHETRAQQDAEHHLNKAYDTMRRTKVFDPVTGEIQGDRGHDTAAKEASKVKRAQYYHERDLPPYVKRSDSRAFDLLSNEVKDSSIASALKKKDSRTGQRILRNEAAAKYKQLEQVNQATEDRTLARPNPQAWHEEYGRGYDITTNQPFAGVKAKTVAFPKARPRLTPYDRLTLEAEPAKLFETQRKRAAGTR</sequence>
<gene>
    <name evidence="2" type="ORF">J8273_8132</name>
</gene>
<feature type="region of interest" description="Disordered" evidence="1">
    <location>
        <begin position="1"/>
        <end position="70"/>
    </location>
</feature>